<comment type="caution">
    <text evidence="1">The sequence shown here is derived from an EMBL/GenBank/DDBJ whole genome shotgun (WGS) entry which is preliminary data.</text>
</comment>
<evidence type="ECO:0000313" key="1">
    <source>
        <dbReference type="EMBL" id="MEE1884100.1"/>
    </source>
</evidence>
<dbReference type="EMBL" id="JAZDQU010000001">
    <property type="protein sequence ID" value="MEE1884100.1"/>
    <property type="molecule type" value="Genomic_DNA"/>
</dbReference>
<gene>
    <name evidence="1" type="ORF">VRU49_01590</name>
</gene>
<dbReference type="Proteomes" id="UP001337681">
    <property type="component" value="Unassembled WGS sequence"/>
</dbReference>
<accession>A0ABU7GYR7</accession>
<proteinExistence type="predicted"/>
<dbReference type="RefSeq" id="WP_330145018.1">
    <property type="nucleotide sequence ID" value="NZ_JAZDQU010000001.1"/>
</dbReference>
<evidence type="ECO:0000313" key="2">
    <source>
        <dbReference type="Proteomes" id="UP001337681"/>
    </source>
</evidence>
<protein>
    <submittedName>
        <fullName evidence="1">Uncharacterized protein</fullName>
    </submittedName>
</protein>
<keyword evidence="2" id="KW-1185">Reference proteome</keyword>
<organism evidence="1 2">
    <name type="scientific">Pedobacter flavus</name>
    <dbReference type="NCBI Taxonomy" id="3113906"/>
    <lineage>
        <taxon>Bacteria</taxon>
        <taxon>Pseudomonadati</taxon>
        <taxon>Bacteroidota</taxon>
        <taxon>Sphingobacteriia</taxon>
        <taxon>Sphingobacteriales</taxon>
        <taxon>Sphingobacteriaceae</taxon>
        <taxon>Pedobacter</taxon>
    </lineage>
</organism>
<reference evidence="1 2" key="1">
    <citation type="submission" date="2024-01" db="EMBL/GenBank/DDBJ databases">
        <title>Pedobacter sp. nov., isolated from oil-contaminated soil.</title>
        <authorList>
            <person name="Le N.T.T."/>
        </authorList>
    </citation>
    <scope>NUCLEOTIDE SEQUENCE [LARGE SCALE GENOMIC DNA]</scope>
    <source>
        <strain evidence="1 2">VNH31</strain>
    </source>
</reference>
<name>A0ABU7GYR7_9SPHI</name>
<sequence length="119" mass="13624">MNTSNCFTSDLIEVFATKHGIVYQSDRERALFVDFGGKIAKYNFSCLNRLRKAINSKDIESMIIDISRPNFELITVSSCDHCYLLSALDILSFKELLDGTFVMFDLNNILKDRLSRVEV</sequence>